<keyword evidence="1" id="KW-0472">Membrane</keyword>
<evidence type="ECO:0000313" key="3">
    <source>
        <dbReference type="Proteomes" id="UP000266258"/>
    </source>
</evidence>
<organism evidence="2 3">
    <name type="scientific">Psittacicella melopsittaci</name>
    <dbReference type="NCBI Taxonomy" id="2028576"/>
    <lineage>
        <taxon>Bacteria</taxon>
        <taxon>Pseudomonadati</taxon>
        <taxon>Pseudomonadota</taxon>
        <taxon>Gammaproteobacteria</taxon>
        <taxon>Pasteurellales</taxon>
        <taxon>Psittacicellaceae</taxon>
        <taxon>Psittacicella</taxon>
    </lineage>
</organism>
<comment type="caution">
    <text evidence="2">The sequence shown here is derived from an EMBL/GenBank/DDBJ whole genome shotgun (WGS) entry which is preliminary data.</text>
</comment>
<dbReference type="RefSeq" id="WP_119497538.1">
    <property type="nucleotide sequence ID" value="NZ_NRJH01000057.1"/>
</dbReference>
<dbReference type="AlphaFoldDB" id="A0A3A1Y6J4"/>
<keyword evidence="1" id="KW-0812">Transmembrane</keyword>
<gene>
    <name evidence="2" type="ORF">CJP74_06645</name>
</gene>
<reference evidence="2 3" key="1">
    <citation type="submission" date="2017-08" db="EMBL/GenBank/DDBJ databases">
        <title>Reclassification of Bisgaard taxon 37 and 44.</title>
        <authorList>
            <person name="Christensen H."/>
        </authorList>
    </citation>
    <scope>NUCLEOTIDE SEQUENCE [LARGE SCALE GENOMIC DNA]</scope>
    <source>
        <strain evidence="2 3">B96_4</strain>
    </source>
</reference>
<proteinExistence type="predicted"/>
<dbReference type="Proteomes" id="UP000266258">
    <property type="component" value="Unassembled WGS sequence"/>
</dbReference>
<name>A0A3A1Y6J4_9GAMM</name>
<accession>A0A3A1Y6J4</accession>
<evidence type="ECO:0000256" key="1">
    <source>
        <dbReference type="SAM" id="Phobius"/>
    </source>
</evidence>
<feature type="transmembrane region" description="Helical" evidence="1">
    <location>
        <begin position="12"/>
        <end position="37"/>
    </location>
</feature>
<keyword evidence="1" id="KW-1133">Transmembrane helix</keyword>
<keyword evidence="3" id="KW-1185">Reference proteome</keyword>
<dbReference type="EMBL" id="NRJH01000057">
    <property type="protein sequence ID" value="RIY31674.1"/>
    <property type="molecule type" value="Genomic_DNA"/>
</dbReference>
<evidence type="ECO:0008006" key="4">
    <source>
        <dbReference type="Google" id="ProtNLM"/>
    </source>
</evidence>
<sequence>MLDAFLNKRKNRIFFYISLILGLLIFIVIVIVNIFVLQKRNTESSPTLTISQATDSYYNVKAYQISYTPVNLANKAKPPEQNYAKLCQNLEQTSNCLTFAFKEITPQATFIAQAEQSQRVLKNLSWYSTSYEQASTTYAKEIKAIPLPQAIVLLLYYQKLNQIYEYADNIIRVKDIDYFIYDNTYSQAQPILNKYFNKSLLVVAEDQQENTYQKVLFNVVLKSEEQKQVLASNLFEIEQNINISNPLRDNVLQNLQNLSNNFFQLLFMQLDLDVFCASFSPEFNLQTKCVLQKVKLLALNQQALILAYFIENQHLLTPNDLDLINRVVFFNANVDELYSKIYNIKGWINFINPEKVTK</sequence>
<evidence type="ECO:0000313" key="2">
    <source>
        <dbReference type="EMBL" id="RIY31674.1"/>
    </source>
</evidence>
<protein>
    <recommendedName>
        <fullName evidence="4">Transmembrane protein</fullName>
    </recommendedName>
</protein>